<keyword evidence="2" id="KW-1185">Reference proteome</keyword>
<dbReference type="EMBL" id="JBEPME010000002">
    <property type="protein sequence ID" value="MET3656996.1"/>
    <property type="molecule type" value="Genomic_DNA"/>
</dbReference>
<proteinExistence type="predicted"/>
<evidence type="ECO:0008006" key="3">
    <source>
        <dbReference type="Google" id="ProtNLM"/>
    </source>
</evidence>
<dbReference type="RefSeq" id="WP_156476021.1">
    <property type="nucleotide sequence ID" value="NZ_CP014616.1"/>
</dbReference>
<accession>A0ABV2K7D8</accession>
<sequence>MAAEENALIKEFRFIVNYLGQIGKSIIKERRSIANKIAMDLLFMGNVLNKLETPYIKY</sequence>
<reference evidence="1 2" key="1">
    <citation type="submission" date="2024-06" db="EMBL/GenBank/DDBJ databases">
        <title>Sorghum-associated microbial communities from plants grown in Nebraska, USA.</title>
        <authorList>
            <person name="Schachtman D."/>
        </authorList>
    </citation>
    <scope>NUCLEOTIDE SEQUENCE [LARGE SCALE GENOMIC DNA]</scope>
    <source>
        <strain evidence="1 2">1288</strain>
    </source>
</reference>
<dbReference type="Proteomes" id="UP001549104">
    <property type="component" value="Unassembled WGS sequence"/>
</dbReference>
<evidence type="ECO:0000313" key="1">
    <source>
        <dbReference type="EMBL" id="MET3656996.1"/>
    </source>
</evidence>
<name>A0ABV2K7D8_SPOPS</name>
<evidence type="ECO:0000313" key="2">
    <source>
        <dbReference type="Proteomes" id="UP001549104"/>
    </source>
</evidence>
<comment type="caution">
    <text evidence="1">The sequence shown here is derived from an EMBL/GenBank/DDBJ whole genome shotgun (WGS) entry which is preliminary data.</text>
</comment>
<organism evidence="1 2">
    <name type="scientific">Sporosarcina psychrophila</name>
    <name type="common">Bacillus psychrophilus</name>
    <dbReference type="NCBI Taxonomy" id="1476"/>
    <lineage>
        <taxon>Bacteria</taxon>
        <taxon>Bacillati</taxon>
        <taxon>Bacillota</taxon>
        <taxon>Bacilli</taxon>
        <taxon>Bacillales</taxon>
        <taxon>Caryophanaceae</taxon>
        <taxon>Sporosarcina</taxon>
    </lineage>
</organism>
<gene>
    <name evidence="1" type="ORF">ABIC55_002083</name>
</gene>
<protein>
    <recommendedName>
        <fullName evidence="3">Transposase</fullName>
    </recommendedName>
</protein>